<dbReference type="OrthoDB" id="2974077at2"/>
<proteinExistence type="predicted"/>
<organism evidence="1 2">
    <name type="scientific">Halobacillus litoralis</name>
    <dbReference type="NCBI Taxonomy" id="45668"/>
    <lineage>
        <taxon>Bacteria</taxon>
        <taxon>Bacillati</taxon>
        <taxon>Bacillota</taxon>
        <taxon>Bacilli</taxon>
        <taxon>Bacillales</taxon>
        <taxon>Bacillaceae</taxon>
        <taxon>Halobacillus</taxon>
    </lineage>
</organism>
<name>A0A845DUN8_9BACI</name>
<accession>A0A845DUN8</accession>
<dbReference type="Pfam" id="PF13076">
    <property type="entry name" value="Fur_reg_FbpA"/>
    <property type="match status" value="1"/>
</dbReference>
<dbReference type="EMBL" id="WMET01000004">
    <property type="protein sequence ID" value="MYL21383.1"/>
    <property type="molecule type" value="Genomic_DNA"/>
</dbReference>
<sequence length="51" mass="5961">MSYHLRAAVDQMKEYYIQKLIEAGIYQAADEILYTLTLTELETLVARLNRP</sequence>
<dbReference type="AlphaFoldDB" id="A0A845DUN8"/>
<reference evidence="1 2" key="1">
    <citation type="submission" date="2019-11" db="EMBL/GenBank/DDBJ databases">
        <title>Genome sequences of 17 halophilic strains isolated from different environments.</title>
        <authorList>
            <person name="Furrow R.E."/>
        </authorList>
    </citation>
    <scope>NUCLEOTIDE SEQUENCE [LARGE SCALE GENOMIC DNA]</scope>
    <source>
        <strain evidence="1 2">22511_23_Filter</strain>
    </source>
</reference>
<dbReference type="Proteomes" id="UP000460949">
    <property type="component" value="Unassembled WGS sequence"/>
</dbReference>
<evidence type="ECO:0000313" key="2">
    <source>
        <dbReference type="Proteomes" id="UP000460949"/>
    </source>
</evidence>
<protein>
    <submittedName>
        <fullName evidence="1">Fur-regulated basic protein FbpA</fullName>
    </submittedName>
</protein>
<gene>
    <name evidence="1" type="primary">fbpA</name>
    <name evidence="1" type="ORF">GLW04_15885</name>
</gene>
<evidence type="ECO:0000313" key="1">
    <source>
        <dbReference type="EMBL" id="MYL21383.1"/>
    </source>
</evidence>
<dbReference type="RefSeq" id="WP_160839011.1">
    <property type="nucleotide sequence ID" value="NZ_JAIVAK010000003.1"/>
</dbReference>
<comment type="caution">
    <text evidence="1">The sequence shown here is derived from an EMBL/GenBank/DDBJ whole genome shotgun (WGS) entry which is preliminary data.</text>
</comment>
<dbReference type="InterPro" id="IPR025072">
    <property type="entry name" value="Fur_reg_FbpA"/>
</dbReference>